<gene>
    <name evidence="4" type="ORF">SAMN05444695_11868</name>
</gene>
<dbReference type="InterPro" id="IPR011075">
    <property type="entry name" value="TetR_C"/>
</dbReference>
<dbReference type="PROSITE" id="PS50977">
    <property type="entry name" value="HTH_TETR_2"/>
    <property type="match status" value="1"/>
</dbReference>
<name>A0A1G8RQ03_9NOCA</name>
<dbReference type="EMBL" id="FNDN01000018">
    <property type="protein sequence ID" value="SDJ19058.1"/>
    <property type="molecule type" value="Genomic_DNA"/>
</dbReference>
<evidence type="ECO:0000256" key="2">
    <source>
        <dbReference type="ARBA" id="ARBA00023125"/>
    </source>
</evidence>
<dbReference type="GO" id="GO:0000976">
    <property type="term" value="F:transcription cis-regulatory region binding"/>
    <property type="evidence" value="ECO:0007669"/>
    <property type="project" value="TreeGrafter"/>
</dbReference>
<dbReference type="Proteomes" id="UP000183263">
    <property type="component" value="Unassembled WGS sequence"/>
</dbReference>
<dbReference type="SUPFAM" id="SSF46689">
    <property type="entry name" value="Homeodomain-like"/>
    <property type="match status" value="1"/>
</dbReference>
<evidence type="ECO:0000313" key="4">
    <source>
        <dbReference type="EMBL" id="SDJ19058.1"/>
    </source>
</evidence>
<keyword evidence="2 4" id="KW-0238">DNA-binding</keyword>
<sequence length="194" mass="21406">MIDKLPGGKLRRRGAHLKAAVLSAVLESVNEYGIRGFSVSDVAHRAGVHETSVYRRWSESRALLVAALYDRTDETLPVPDTGSLRGNLLAHLRQVADYLASPTGRASLQIAAATVQSDASEKARDDFWSSRSTVVELLLERARKTGEIVDVPDPEIAYELLAAPLYMRVLLTGRPIDEDYLTRIVDSFLRESTS</sequence>
<dbReference type="Pfam" id="PF16859">
    <property type="entry name" value="TetR_C_11"/>
    <property type="match status" value="1"/>
</dbReference>
<dbReference type="GO" id="GO:0003700">
    <property type="term" value="F:DNA-binding transcription factor activity"/>
    <property type="evidence" value="ECO:0007669"/>
    <property type="project" value="TreeGrafter"/>
</dbReference>
<dbReference type="AlphaFoldDB" id="A0A1G8RQ03"/>
<dbReference type="InterPro" id="IPR001647">
    <property type="entry name" value="HTH_TetR"/>
</dbReference>
<organism evidence="4 5">
    <name type="scientific">Rhodococcus triatomae</name>
    <dbReference type="NCBI Taxonomy" id="300028"/>
    <lineage>
        <taxon>Bacteria</taxon>
        <taxon>Bacillati</taxon>
        <taxon>Actinomycetota</taxon>
        <taxon>Actinomycetes</taxon>
        <taxon>Mycobacteriales</taxon>
        <taxon>Nocardiaceae</taxon>
        <taxon>Rhodococcus</taxon>
    </lineage>
</organism>
<reference evidence="4 5" key="1">
    <citation type="submission" date="2016-10" db="EMBL/GenBank/DDBJ databases">
        <authorList>
            <person name="de Groot N.N."/>
        </authorList>
    </citation>
    <scope>NUCLEOTIDE SEQUENCE [LARGE SCALE GENOMIC DNA]</scope>
    <source>
        <strain evidence="4 5">DSM 44892</strain>
    </source>
</reference>
<dbReference type="PANTHER" id="PTHR30055">
    <property type="entry name" value="HTH-TYPE TRANSCRIPTIONAL REGULATOR RUTR"/>
    <property type="match status" value="1"/>
</dbReference>
<dbReference type="OrthoDB" id="9796019at2"/>
<dbReference type="InterPro" id="IPR009057">
    <property type="entry name" value="Homeodomain-like_sf"/>
</dbReference>
<dbReference type="Pfam" id="PF00440">
    <property type="entry name" value="TetR_N"/>
    <property type="match status" value="1"/>
</dbReference>
<proteinExistence type="predicted"/>
<dbReference type="Gene3D" id="1.10.357.10">
    <property type="entry name" value="Tetracycline Repressor, domain 2"/>
    <property type="match status" value="1"/>
</dbReference>
<dbReference type="SUPFAM" id="SSF48498">
    <property type="entry name" value="Tetracyclin repressor-like, C-terminal domain"/>
    <property type="match status" value="1"/>
</dbReference>
<dbReference type="InterPro" id="IPR050109">
    <property type="entry name" value="HTH-type_TetR-like_transc_reg"/>
</dbReference>
<dbReference type="PANTHER" id="PTHR30055:SF148">
    <property type="entry name" value="TETR-FAMILY TRANSCRIPTIONAL REGULATOR"/>
    <property type="match status" value="1"/>
</dbReference>
<evidence type="ECO:0000256" key="1">
    <source>
        <dbReference type="ARBA" id="ARBA00023015"/>
    </source>
</evidence>
<evidence type="ECO:0000313" key="5">
    <source>
        <dbReference type="Proteomes" id="UP000183263"/>
    </source>
</evidence>
<dbReference type="Gene3D" id="1.10.10.60">
    <property type="entry name" value="Homeodomain-like"/>
    <property type="match status" value="1"/>
</dbReference>
<accession>A0A1G8RQ03</accession>
<keyword evidence="5" id="KW-1185">Reference proteome</keyword>
<evidence type="ECO:0000256" key="3">
    <source>
        <dbReference type="ARBA" id="ARBA00023163"/>
    </source>
</evidence>
<keyword evidence="3" id="KW-0804">Transcription</keyword>
<dbReference type="InterPro" id="IPR036271">
    <property type="entry name" value="Tet_transcr_reg_TetR-rel_C_sf"/>
</dbReference>
<dbReference type="RefSeq" id="WP_072739898.1">
    <property type="nucleotide sequence ID" value="NZ_CP048813.1"/>
</dbReference>
<protein>
    <submittedName>
        <fullName evidence="4">DNA-binding transcriptional regulator, AcrR family</fullName>
    </submittedName>
</protein>
<keyword evidence="1" id="KW-0805">Transcription regulation</keyword>